<dbReference type="RefSeq" id="WP_343036192.1">
    <property type="nucleotide sequence ID" value="NZ_BAAAML010000002.1"/>
</dbReference>
<evidence type="ECO:0000313" key="7">
    <source>
        <dbReference type="EMBL" id="NOV95612.1"/>
    </source>
</evidence>
<evidence type="ECO:0000259" key="6">
    <source>
        <dbReference type="Pfam" id="PF01266"/>
    </source>
</evidence>
<evidence type="ECO:0000256" key="5">
    <source>
        <dbReference type="ARBA" id="ARBA00037941"/>
    </source>
</evidence>
<dbReference type="NCBIfam" id="NF008726">
    <property type="entry name" value="PRK11728.1"/>
    <property type="match status" value="1"/>
</dbReference>
<reference evidence="7 8" key="1">
    <citation type="submission" date="2020-05" db="EMBL/GenBank/DDBJ databases">
        <title>Genomic Encyclopedia of Type Strains, Phase III (KMG-III): the genomes of soil and plant-associated and newly described type strains.</title>
        <authorList>
            <person name="Whitman W."/>
        </authorList>
    </citation>
    <scope>NUCLEOTIDE SEQUENCE [LARGE SCALE GENOMIC DNA]</scope>
    <source>
        <strain evidence="7 8">KCTC 19046</strain>
    </source>
</reference>
<dbReference type="EMBL" id="JABEZU010000001">
    <property type="protein sequence ID" value="NOV95612.1"/>
    <property type="molecule type" value="Genomic_DNA"/>
</dbReference>
<keyword evidence="8" id="KW-1185">Reference proteome</keyword>
<dbReference type="Gene3D" id="3.30.9.10">
    <property type="entry name" value="D-Amino Acid Oxidase, subunit A, domain 2"/>
    <property type="match status" value="1"/>
</dbReference>
<keyword evidence="2" id="KW-0285">Flavoprotein</keyword>
<evidence type="ECO:0000256" key="4">
    <source>
        <dbReference type="ARBA" id="ARBA00023002"/>
    </source>
</evidence>
<gene>
    <name evidence="7" type="ORF">HDG69_000165</name>
</gene>
<organism evidence="7 8">
    <name type="scientific">Isoptericola halotolerans</name>
    <dbReference type="NCBI Taxonomy" id="300560"/>
    <lineage>
        <taxon>Bacteria</taxon>
        <taxon>Bacillati</taxon>
        <taxon>Actinomycetota</taxon>
        <taxon>Actinomycetes</taxon>
        <taxon>Micrococcales</taxon>
        <taxon>Promicromonosporaceae</taxon>
        <taxon>Isoptericola</taxon>
    </lineage>
</organism>
<dbReference type="Pfam" id="PF01266">
    <property type="entry name" value="DAO"/>
    <property type="match status" value="1"/>
</dbReference>
<keyword evidence="3" id="KW-0274">FAD</keyword>
<dbReference type="SUPFAM" id="SSF51905">
    <property type="entry name" value="FAD/NAD(P)-binding domain"/>
    <property type="match status" value="1"/>
</dbReference>
<evidence type="ECO:0000313" key="8">
    <source>
        <dbReference type="Proteomes" id="UP000757540"/>
    </source>
</evidence>
<protein>
    <submittedName>
        <fullName evidence="7">L-2-hydroxyglutarate oxidase LhgO</fullName>
    </submittedName>
</protein>
<evidence type="ECO:0000256" key="2">
    <source>
        <dbReference type="ARBA" id="ARBA00022630"/>
    </source>
</evidence>
<proteinExistence type="inferred from homology"/>
<dbReference type="InterPro" id="IPR036188">
    <property type="entry name" value="FAD/NAD-bd_sf"/>
</dbReference>
<comment type="caution">
    <text evidence="7">The sequence shown here is derived from an EMBL/GenBank/DDBJ whole genome shotgun (WGS) entry which is preliminary data.</text>
</comment>
<keyword evidence="4" id="KW-0560">Oxidoreductase</keyword>
<dbReference type="PANTHER" id="PTHR43104">
    <property type="entry name" value="L-2-HYDROXYGLUTARATE DEHYDROGENASE, MITOCHONDRIAL"/>
    <property type="match status" value="1"/>
</dbReference>
<comment type="similarity">
    <text evidence="5">Belongs to the L2HGDH family.</text>
</comment>
<evidence type="ECO:0000256" key="3">
    <source>
        <dbReference type="ARBA" id="ARBA00022827"/>
    </source>
</evidence>
<name>A0ABX2A1J2_9MICO</name>
<dbReference type="Gene3D" id="3.50.50.60">
    <property type="entry name" value="FAD/NAD(P)-binding domain"/>
    <property type="match status" value="1"/>
</dbReference>
<dbReference type="InterPro" id="IPR006076">
    <property type="entry name" value="FAD-dep_OxRdtase"/>
</dbReference>
<dbReference type="Proteomes" id="UP000757540">
    <property type="component" value="Unassembled WGS sequence"/>
</dbReference>
<feature type="domain" description="FAD dependent oxidoreductase" evidence="6">
    <location>
        <begin position="10"/>
        <end position="407"/>
    </location>
</feature>
<sequence>MSSTGAAETVGIVGGGIVGLAVAREVLRRRPGTRVLVLEAEDRLGAHQTGHNSGVVHAGIYYRPGSLKARLCTRGRHLLRDYCAEHDLPYEEVGKLVVAVSPSEQGRFDALERTARENGVPGLRRLGAGEIRDVEPHAVGLAALHSPRTAVTDFVAVCARLGRDVEAGGGRVLLGARVTGVERSGGRVVVSCGDARHPGDRHPGDRHAVDRLVVCGGLQSDRLAALVGGDPGPAIVPFRGEYLTVRPAKQDLVRGMVYPVPDPRYPFLGVHFTRTVAGGLEVGPNAVLALDRSSYRRLAMSPRDTAAVLGWPGFWRMAARHWRTGLREVYGSAVTAAYLATARRYVPAIGSADVVRGRTGLRAQAVARDGSLVDDFVVETSDGVTCVRNAPSPAATSSLAIAEHVVDTVYG</sequence>
<accession>A0ABX2A1J2</accession>
<evidence type="ECO:0000256" key="1">
    <source>
        <dbReference type="ARBA" id="ARBA00001974"/>
    </source>
</evidence>
<dbReference type="PANTHER" id="PTHR43104:SF2">
    <property type="entry name" value="L-2-HYDROXYGLUTARATE DEHYDROGENASE, MITOCHONDRIAL"/>
    <property type="match status" value="1"/>
</dbReference>
<comment type="cofactor">
    <cofactor evidence="1">
        <name>FAD</name>
        <dbReference type="ChEBI" id="CHEBI:57692"/>
    </cofactor>
</comment>